<proteinExistence type="predicted"/>
<comment type="caution">
    <text evidence="2">The sequence shown here is derived from an EMBL/GenBank/DDBJ whole genome shotgun (WGS) entry which is preliminary data.</text>
</comment>
<feature type="compositionally biased region" description="Polar residues" evidence="1">
    <location>
        <begin position="1"/>
        <end position="29"/>
    </location>
</feature>
<keyword evidence="3" id="KW-1185">Reference proteome</keyword>
<name>A0A2G9GRV5_9LAMI</name>
<gene>
    <name evidence="2" type="ORF">CDL12_19399</name>
</gene>
<organism evidence="2 3">
    <name type="scientific">Handroanthus impetiginosus</name>
    <dbReference type="NCBI Taxonomy" id="429701"/>
    <lineage>
        <taxon>Eukaryota</taxon>
        <taxon>Viridiplantae</taxon>
        <taxon>Streptophyta</taxon>
        <taxon>Embryophyta</taxon>
        <taxon>Tracheophyta</taxon>
        <taxon>Spermatophyta</taxon>
        <taxon>Magnoliopsida</taxon>
        <taxon>eudicotyledons</taxon>
        <taxon>Gunneridae</taxon>
        <taxon>Pentapetalae</taxon>
        <taxon>asterids</taxon>
        <taxon>lamiids</taxon>
        <taxon>Lamiales</taxon>
        <taxon>Bignoniaceae</taxon>
        <taxon>Crescentiina</taxon>
        <taxon>Tabebuia alliance</taxon>
        <taxon>Handroanthus</taxon>
    </lineage>
</organism>
<dbReference type="Proteomes" id="UP000231279">
    <property type="component" value="Unassembled WGS sequence"/>
</dbReference>
<sequence>MSIALQSQPNPYPNQKPTMPTSAPTSTFTPLHPVHLQTTQNNIQNMAPIYQQSPPHTQTNPHNHVFPITTPVPDLDHNPNLTLSANSNEPDQSINGANEVTQLARKHIRVSGYRRKARSKSLVDNEDSRGGKRVVLDDLDINSISMAVVAEQPRRAS</sequence>
<protein>
    <submittedName>
        <fullName evidence="2">Uncharacterized protein</fullName>
    </submittedName>
</protein>
<feature type="region of interest" description="Disordered" evidence="1">
    <location>
        <begin position="55"/>
        <end position="94"/>
    </location>
</feature>
<evidence type="ECO:0000313" key="2">
    <source>
        <dbReference type="EMBL" id="PIN08034.1"/>
    </source>
</evidence>
<evidence type="ECO:0000313" key="3">
    <source>
        <dbReference type="Proteomes" id="UP000231279"/>
    </source>
</evidence>
<evidence type="ECO:0000256" key="1">
    <source>
        <dbReference type="SAM" id="MobiDB-lite"/>
    </source>
</evidence>
<feature type="region of interest" description="Disordered" evidence="1">
    <location>
        <begin position="1"/>
        <end position="32"/>
    </location>
</feature>
<dbReference type="EMBL" id="NKXS01003927">
    <property type="protein sequence ID" value="PIN08034.1"/>
    <property type="molecule type" value="Genomic_DNA"/>
</dbReference>
<dbReference type="AlphaFoldDB" id="A0A2G9GRV5"/>
<reference evidence="3" key="1">
    <citation type="journal article" date="2018" name="Gigascience">
        <title>Genome assembly of the Pink Ipe (Handroanthus impetiginosus, Bignoniaceae), a highly valued, ecologically keystone Neotropical timber forest tree.</title>
        <authorList>
            <person name="Silva-Junior O.B."/>
            <person name="Grattapaglia D."/>
            <person name="Novaes E."/>
            <person name="Collevatti R.G."/>
        </authorList>
    </citation>
    <scope>NUCLEOTIDE SEQUENCE [LARGE SCALE GENOMIC DNA]</scope>
    <source>
        <strain evidence="3">cv. UFG-1</strain>
    </source>
</reference>
<feature type="compositionally biased region" description="Polar residues" evidence="1">
    <location>
        <begin position="79"/>
        <end position="94"/>
    </location>
</feature>
<accession>A0A2G9GRV5</accession>